<dbReference type="InterPro" id="IPR035992">
    <property type="entry name" value="Ricin_B-like_lectins"/>
</dbReference>
<dbReference type="CDD" id="cd00161">
    <property type="entry name" value="beta-trefoil_Ricin-like"/>
    <property type="match status" value="1"/>
</dbReference>
<protein>
    <submittedName>
        <fullName evidence="3">RICIN domain-containing protein</fullName>
    </submittedName>
</protein>
<sequence length="534" mass="55841">MGTVLAGAATVAPGVAQAAITPAAAVQIRAGHSNKCLNVDHALTADDTKVIQYTCGASYTNDKFRVVPKGSQTFQIVAQFSGKCLNVYKNGTTDNTPVHQYTCNDTAQNNLWKFLPVAGNTTYRIQSVASGKCLNVYQNLTTDNTAINIYTCGAVSTQLNDQFYFPPATAATITALPTTAQPVVAAQAGVNTAAVGALVYGFVDTLGTFWRGYQSDPETFSPVWQAVPGNERFTGHVSVNKQADGRAQVSGRNATDGDLWMSTQTTKDTNTFYGFADVGGSTNSNPVQGVMPDGKLVDFELVGGQLWRSAQDGTNVPYGAWRYIGGTGLTGEPALAPTRDGLRVFALDGTGALQTATYAAGVLSDWTSLGGSGLNGKPAVVIRPGYAVRIVIRAADGSIVTKAQNDDGTFPADWTTIPGFTAAGAPAAVMDPTTGRVGIVARAADNTVYFVGETGQNTGAWGSWVQPYATQVVTDPSVVVYDKTSGRGWAYLVRDANNKVYAVTANEVPGGSLAAARAANPAFTSHTLPALPKK</sequence>
<keyword evidence="1" id="KW-0732">Signal</keyword>
<dbReference type="RefSeq" id="WP_169516298.1">
    <property type="nucleotide sequence ID" value="NZ_JBIAZU010000005.1"/>
</dbReference>
<proteinExistence type="predicted"/>
<dbReference type="InterPro" id="IPR058502">
    <property type="entry name" value="PLL-like_beta-prop"/>
</dbReference>
<evidence type="ECO:0000313" key="4">
    <source>
        <dbReference type="Proteomes" id="UP001602245"/>
    </source>
</evidence>
<dbReference type="SUPFAM" id="SSF89372">
    <property type="entry name" value="Fucose-specific lectin"/>
    <property type="match status" value="1"/>
</dbReference>
<dbReference type="InterPro" id="IPR000772">
    <property type="entry name" value="Ricin_B_lectin"/>
</dbReference>
<feature type="signal peptide" evidence="1">
    <location>
        <begin position="1"/>
        <end position="18"/>
    </location>
</feature>
<dbReference type="SMART" id="SM00458">
    <property type="entry name" value="RICIN"/>
    <property type="match status" value="1"/>
</dbReference>
<reference evidence="3 4" key="1">
    <citation type="submission" date="2024-10" db="EMBL/GenBank/DDBJ databases">
        <title>The Natural Products Discovery Center: Release of the First 8490 Sequenced Strains for Exploring Actinobacteria Biosynthetic Diversity.</title>
        <authorList>
            <person name="Kalkreuter E."/>
            <person name="Kautsar S.A."/>
            <person name="Yang D."/>
            <person name="Bader C.D."/>
            <person name="Teijaro C.N."/>
            <person name="Fluegel L."/>
            <person name="Davis C.M."/>
            <person name="Simpson J.R."/>
            <person name="Lauterbach L."/>
            <person name="Steele A.D."/>
            <person name="Gui C."/>
            <person name="Meng S."/>
            <person name="Li G."/>
            <person name="Viehrig K."/>
            <person name="Ye F."/>
            <person name="Su P."/>
            <person name="Kiefer A.F."/>
            <person name="Nichols A."/>
            <person name="Cepeda A.J."/>
            <person name="Yan W."/>
            <person name="Fan B."/>
            <person name="Jiang Y."/>
            <person name="Adhikari A."/>
            <person name="Zheng C.-J."/>
            <person name="Schuster L."/>
            <person name="Cowan T.M."/>
            <person name="Smanski M.J."/>
            <person name="Chevrette M.G."/>
            <person name="De Carvalho L.P.S."/>
            <person name="Shen B."/>
        </authorList>
    </citation>
    <scope>NUCLEOTIDE SEQUENCE [LARGE SCALE GENOMIC DNA]</scope>
    <source>
        <strain evidence="3 4">NPDC000087</strain>
    </source>
</reference>
<accession>A0ABW6WML5</accession>
<dbReference type="Pfam" id="PF26607">
    <property type="entry name" value="DUF8189"/>
    <property type="match status" value="1"/>
</dbReference>
<feature type="chain" id="PRO_5045537697" evidence="1">
    <location>
        <begin position="19"/>
        <end position="534"/>
    </location>
</feature>
<dbReference type="PROSITE" id="PS50231">
    <property type="entry name" value="RICIN_B_LECTIN"/>
    <property type="match status" value="1"/>
</dbReference>
<organism evidence="3 4">
    <name type="scientific">Paractinoplanes globisporus</name>
    <dbReference type="NCBI Taxonomy" id="113565"/>
    <lineage>
        <taxon>Bacteria</taxon>
        <taxon>Bacillati</taxon>
        <taxon>Actinomycetota</taxon>
        <taxon>Actinomycetes</taxon>
        <taxon>Micromonosporales</taxon>
        <taxon>Micromonosporaceae</taxon>
        <taxon>Paractinoplanes</taxon>
    </lineage>
</organism>
<evidence type="ECO:0000259" key="2">
    <source>
        <dbReference type="SMART" id="SM00458"/>
    </source>
</evidence>
<gene>
    <name evidence="3" type="ORF">ACFY35_30070</name>
</gene>
<dbReference type="Gene3D" id="2.80.10.50">
    <property type="match status" value="2"/>
</dbReference>
<dbReference type="EMBL" id="JBIAZU010000005">
    <property type="protein sequence ID" value="MFF5293700.1"/>
    <property type="molecule type" value="Genomic_DNA"/>
</dbReference>
<dbReference type="Proteomes" id="UP001602245">
    <property type="component" value="Unassembled WGS sequence"/>
</dbReference>
<comment type="caution">
    <text evidence="3">The sequence shown here is derived from an EMBL/GenBank/DDBJ whole genome shotgun (WGS) entry which is preliminary data.</text>
</comment>
<name>A0ABW6WML5_9ACTN</name>
<evidence type="ECO:0000313" key="3">
    <source>
        <dbReference type="EMBL" id="MFF5293700.1"/>
    </source>
</evidence>
<feature type="domain" description="Ricin B lectin" evidence="2">
    <location>
        <begin position="24"/>
        <end position="166"/>
    </location>
</feature>
<dbReference type="SUPFAM" id="SSF50370">
    <property type="entry name" value="Ricin B-like lectins"/>
    <property type="match status" value="1"/>
</dbReference>
<keyword evidence="4" id="KW-1185">Reference proteome</keyword>
<dbReference type="Pfam" id="PF14200">
    <property type="entry name" value="RicinB_lectin_2"/>
    <property type="match status" value="1"/>
</dbReference>
<evidence type="ECO:0000256" key="1">
    <source>
        <dbReference type="SAM" id="SignalP"/>
    </source>
</evidence>